<dbReference type="PROSITE" id="PS00197">
    <property type="entry name" value="2FE2S_FER_1"/>
    <property type="match status" value="1"/>
</dbReference>
<comment type="caution">
    <text evidence="11">The sequence shown here is derived from an EMBL/GenBank/DDBJ whole genome shotgun (WGS) entry which is preliminary data.</text>
</comment>
<keyword evidence="3 8" id="KW-0001">2Fe-2S</keyword>
<dbReference type="Gene3D" id="3.10.20.30">
    <property type="match status" value="1"/>
</dbReference>
<keyword evidence="7 8" id="KW-0411">Iron-sulfur</keyword>
<dbReference type="Pfam" id="PF02754">
    <property type="entry name" value="CCG"/>
    <property type="match status" value="1"/>
</dbReference>
<evidence type="ECO:0000256" key="5">
    <source>
        <dbReference type="ARBA" id="ARBA00022737"/>
    </source>
</evidence>
<dbReference type="PANTHER" id="PTHR32479:SF19">
    <property type="entry name" value="ANAEROBIC GLYCEROL-3-PHOSPHATE DEHYDROGENASE SUBUNIT C"/>
    <property type="match status" value="1"/>
</dbReference>
<dbReference type="InterPro" id="IPR025192">
    <property type="entry name" value="Succ_DH/fum_Rdtase_N"/>
</dbReference>
<dbReference type="PROSITE" id="PS51379">
    <property type="entry name" value="4FE4S_FER_2"/>
    <property type="match status" value="2"/>
</dbReference>
<dbReference type="InterPro" id="IPR036010">
    <property type="entry name" value="2Fe-2S_ferredoxin-like_sf"/>
</dbReference>
<comment type="similarity">
    <text evidence="1 8">Belongs to the succinate dehydrogenase/fumarate reductase iron-sulfur protein family.</text>
</comment>
<gene>
    <name evidence="11" type="ORF">E3J95_05825</name>
</gene>
<dbReference type="EC" id="1.3.5.1" evidence="8"/>
<dbReference type="GO" id="GO:0008177">
    <property type="term" value="F:succinate dehydrogenase (quinone) activity"/>
    <property type="evidence" value="ECO:0007669"/>
    <property type="project" value="UniProtKB-EC"/>
</dbReference>
<dbReference type="Proteomes" id="UP000320781">
    <property type="component" value="Unassembled WGS sequence"/>
</dbReference>
<evidence type="ECO:0000256" key="3">
    <source>
        <dbReference type="ARBA" id="ARBA00022714"/>
    </source>
</evidence>
<feature type="non-terminal residue" evidence="11">
    <location>
        <position position="365"/>
    </location>
</feature>
<evidence type="ECO:0000256" key="8">
    <source>
        <dbReference type="RuleBase" id="RU361237"/>
    </source>
</evidence>
<feature type="domain" description="4Fe-4S ferredoxin-type" evidence="10">
    <location>
        <begin position="187"/>
        <end position="218"/>
    </location>
</feature>
<dbReference type="InterPro" id="IPR017896">
    <property type="entry name" value="4Fe4S_Fe-S-bd"/>
</dbReference>
<dbReference type="PROSITE" id="PS00198">
    <property type="entry name" value="4FE4S_FER_1"/>
    <property type="match status" value="1"/>
</dbReference>
<evidence type="ECO:0000256" key="2">
    <source>
        <dbReference type="ARBA" id="ARBA00022485"/>
    </source>
</evidence>
<keyword evidence="6 8" id="KW-0408">Iron</keyword>
<dbReference type="PANTHER" id="PTHR32479">
    <property type="entry name" value="GLYCOLATE OXIDASE IRON-SULFUR SUBUNIT"/>
    <property type="match status" value="1"/>
</dbReference>
<dbReference type="GO" id="GO:0051539">
    <property type="term" value="F:4 iron, 4 sulfur cluster binding"/>
    <property type="evidence" value="ECO:0007669"/>
    <property type="project" value="UniProtKB-KW"/>
</dbReference>
<proteinExistence type="inferred from homology"/>
<keyword evidence="8" id="KW-0003">3Fe-4S</keyword>
<dbReference type="InterPro" id="IPR004017">
    <property type="entry name" value="Cys_rich_dom"/>
</dbReference>
<keyword evidence="5" id="KW-0677">Repeat</keyword>
<dbReference type="GO" id="GO:0009055">
    <property type="term" value="F:electron transfer activity"/>
    <property type="evidence" value="ECO:0007669"/>
    <property type="project" value="InterPro"/>
</dbReference>
<dbReference type="Pfam" id="PF13085">
    <property type="entry name" value="Fer2_3"/>
    <property type="match status" value="1"/>
</dbReference>
<keyword evidence="4 8" id="KW-0479">Metal-binding</keyword>
<reference evidence="11 12" key="1">
    <citation type="submission" date="2019-03" db="EMBL/GenBank/DDBJ databases">
        <title>Metabolic potential of uncultured bacteria and archaea associated with petroleum seepage in deep-sea sediments.</title>
        <authorList>
            <person name="Dong X."/>
            <person name="Hubert C."/>
        </authorList>
    </citation>
    <scope>NUCLEOTIDE SEQUENCE [LARGE SCALE GENOMIC DNA]</scope>
    <source>
        <strain evidence="11">E44_bin92</strain>
    </source>
</reference>
<dbReference type="AlphaFoldDB" id="A0A523QH91"/>
<sequence length="365" mass="41223">MKQDRAILKIFRYNPEVDEQPYYEDYEVPFTPGMTILDTLIYVYENLDSSLAFVYGCRYAFCGSCALRVNGEPTLICRERAVREMKIEPLANFPIVRDLVVDRQAHDERVKDLRPFLERISPPIKEPEVMKPVEFEGFRIVSRCIGCLACVSNCPSLTEDVYQFSGPASFVELGRYFLDPRDEGDRLTTAYSEGLYNCLRCGKCEEVCPYEIPIPDLVMGKMREEAVGKEIKPPALNGAVEVITSTGKALSTLKEDSLLKKLPPAVETPNAVARVGFFVGCYVDQNFNLHEEGRATVQILQRNKVNVVIPRDQVCCGKPLLEAGEKDKTKELVQQNVRLFEEAHVEEVIAICPGCSLTLKRDYPV</sequence>
<evidence type="ECO:0000313" key="12">
    <source>
        <dbReference type="Proteomes" id="UP000320781"/>
    </source>
</evidence>
<dbReference type="InterPro" id="IPR009051">
    <property type="entry name" value="Helical_ferredxn"/>
</dbReference>
<dbReference type="Gene3D" id="1.10.1060.10">
    <property type="entry name" value="Alpha-helical ferredoxin"/>
    <property type="match status" value="1"/>
</dbReference>
<dbReference type="InterPro" id="IPR006058">
    <property type="entry name" value="2Fe2S_fd_BS"/>
</dbReference>
<dbReference type="PROSITE" id="PS51085">
    <property type="entry name" value="2FE2S_FER_2"/>
    <property type="match status" value="1"/>
</dbReference>
<evidence type="ECO:0000259" key="10">
    <source>
        <dbReference type="PROSITE" id="PS51379"/>
    </source>
</evidence>
<name>A0A523QH91_UNCAE</name>
<dbReference type="InterPro" id="IPR004489">
    <property type="entry name" value="Succ_DH/fum_Rdtase_Fe-S"/>
</dbReference>
<dbReference type="SUPFAM" id="SSF46548">
    <property type="entry name" value="alpha-helical ferredoxin"/>
    <property type="match status" value="1"/>
</dbReference>
<dbReference type="InterPro" id="IPR001041">
    <property type="entry name" value="2Fe-2S_ferredoxin-type"/>
</dbReference>
<dbReference type="EMBL" id="SOKU01000285">
    <property type="protein sequence ID" value="TES84856.1"/>
    <property type="molecule type" value="Genomic_DNA"/>
</dbReference>
<evidence type="ECO:0000256" key="1">
    <source>
        <dbReference type="ARBA" id="ARBA00009433"/>
    </source>
</evidence>
<dbReference type="GO" id="GO:0051537">
    <property type="term" value="F:2 iron, 2 sulfur cluster binding"/>
    <property type="evidence" value="ECO:0007669"/>
    <property type="project" value="UniProtKB-KW"/>
</dbReference>
<accession>A0A523QH91</accession>
<dbReference type="GO" id="GO:0006099">
    <property type="term" value="P:tricarboxylic acid cycle"/>
    <property type="evidence" value="ECO:0007669"/>
    <property type="project" value="InterPro"/>
</dbReference>
<dbReference type="Pfam" id="PF13183">
    <property type="entry name" value="Fer4_8"/>
    <property type="match status" value="1"/>
</dbReference>
<dbReference type="InterPro" id="IPR017900">
    <property type="entry name" value="4Fe4S_Fe_S_CS"/>
</dbReference>
<dbReference type="NCBIfam" id="TIGR00384">
    <property type="entry name" value="dhsB"/>
    <property type="match status" value="1"/>
</dbReference>
<feature type="domain" description="2Fe-2S ferredoxin-type" evidence="9">
    <location>
        <begin position="15"/>
        <end position="93"/>
    </location>
</feature>
<evidence type="ECO:0000259" key="9">
    <source>
        <dbReference type="PROSITE" id="PS51085"/>
    </source>
</evidence>
<evidence type="ECO:0000256" key="7">
    <source>
        <dbReference type="ARBA" id="ARBA00023014"/>
    </source>
</evidence>
<evidence type="ECO:0000313" key="11">
    <source>
        <dbReference type="EMBL" id="TES84856.1"/>
    </source>
</evidence>
<dbReference type="InterPro" id="IPR012675">
    <property type="entry name" value="Beta-grasp_dom_sf"/>
</dbReference>
<organism evidence="11 12">
    <name type="scientific">Aerophobetes bacterium</name>
    <dbReference type="NCBI Taxonomy" id="2030807"/>
    <lineage>
        <taxon>Bacteria</taxon>
        <taxon>Candidatus Aerophobota</taxon>
    </lineage>
</organism>
<comment type="cofactor">
    <cofactor evidence="8">
        <name>[3Fe-4S] cluster</name>
        <dbReference type="ChEBI" id="CHEBI:21137"/>
    </cofactor>
    <text evidence="8">Binds 1 [3Fe-4S] cluster.</text>
</comment>
<feature type="domain" description="4Fe-4S ferredoxin-type" evidence="10">
    <location>
        <begin position="135"/>
        <end position="167"/>
    </location>
</feature>
<comment type="catalytic activity">
    <reaction evidence="8">
        <text>a menaquinone + succinate = a menaquinol + fumarate</text>
        <dbReference type="Rhea" id="RHEA:27834"/>
        <dbReference type="Rhea" id="RHEA-COMP:9537"/>
        <dbReference type="Rhea" id="RHEA-COMP:9539"/>
        <dbReference type="ChEBI" id="CHEBI:16374"/>
        <dbReference type="ChEBI" id="CHEBI:18151"/>
        <dbReference type="ChEBI" id="CHEBI:29806"/>
        <dbReference type="ChEBI" id="CHEBI:30031"/>
        <dbReference type="EC" id="1.3.5.1"/>
    </reaction>
</comment>
<evidence type="ECO:0000256" key="6">
    <source>
        <dbReference type="ARBA" id="ARBA00023004"/>
    </source>
</evidence>
<comment type="cofactor">
    <cofactor evidence="8">
        <name>[2Fe-2S] cluster</name>
        <dbReference type="ChEBI" id="CHEBI:190135"/>
    </cofactor>
    <text evidence="8">Binds 1 [2Fe-2S] cluster.</text>
</comment>
<dbReference type="GO" id="GO:0046872">
    <property type="term" value="F:metal ion binding"/>
    <property type="evidence" value="ECO:0007669"/>
    <property type="project" value="UniProtKB-KW"/>
</dbReference>
<evidence type="ECO:0000256" key="4">
    <source>
        <dbReference type="ARBA" id="ARBA00022723"/>
    </source>
</evidence>
<dbReference type="GO" id="GO:0051538">
    <property type="term" value="F:3 iron, 4 sulfur cluster binding"/>
    <property type="evidence" value="ECO:0007669"/>
    <property type="project" value="UniProtKB-KW"/>
</dbReference>
<keyword evidence="2 8" id="KW-0004">4Fe-4S</keyword>
<comment type="cofactor">
    <cofactor evidence="8">
        <name>[4Fe-4S] cluster</name>
        <dbReference type="ChEBI" id="CHEBI:49883"/>
    </cofactor>
    <text evidence="8">Binds 1 [4Fe-4S] cluster.</text>
</comment>
<protein>
    <recommendedName>
        <fullName evidence="8">Fumarate reductase iron-sulfur subunit</fullName>
        <ecNumber evidence="8">1.3.5.1</ecNumber>
    </recommendedName>
</protein>
<dbReference type="SUPFAM" id="SSF54292">
    <property type="entry name" value="2Fe-2S ferredoxin-like"/>
    <property type="match status" value="1"/>
</dbReference>
<dbReference type="CDD" id="cd00207">
    <property type="entry name" value="fer2"/>
    <property type="match status" value="1"/>
</dbReference>